<keyword evidence="2" id="KW-1185">Reference proteome</keyword>
<protein>
    <submittedName>
        <fullName evidence="1">Uncharacterized protein</fullName>
    </submittedName>
</protein>
<dbReference type="HOGENOM" id="CLU_3230178_0_0_5"/>
<accession>J0ZC41</accession>
<gene>
    <name evidence="1" type="ORF">MCY_01024</name>
</gene>
<dbReference type="AlphaFoldDB" id="J0ZC41"/>
<dbReference type="EMBL" id="AILY01000022">
    <property type="protein sequence ID" value="EJF85463.1"/>
    <property type="molecule type" value="Genomic_DNA"/>
</dbReference>
<dbReference type="Proteomes" id="UP000001077">
    <property type="component" value="Unassembled WGS sequence"/>
</dbReference>
<organism evidence="1 2">
    <name type="scientific">Bartonella rattimassiliensis 15908</name>
    <dbReference type="NCBI Taxonomy" id="1094556"/>
    <lineage>
        <taxon>Bacteria</taxon>
        <taxon>Pseudomonadati</taxon>
        <taxon>Pseudomonadota</taxon>
        <taxon>Alphaproteobacteria</taxon>
        <taxon>Hyphomicrobiales</taxon>
        <taxon>Bartonellaceae</taxon>
        <taxon>Bartonella</taxon>
    </lineage>
</organism>
<dbReference type="PATRIC" id="fig|1094556.3.peg.1174"/>
<evidence type="ECO:0000313" key="2">
    <source>
        <dbReference type="Proteomes" id="UP000001077"/>
    </source>
</evidence>
<proteinExistence type="predicted"/>
<reference evidence="1 2" key="1">
    <citation type="submission" date="2012-03" db="EMBL/GenBank/DDBJ databases">
        <title>The Genome Sequence of Bartonella rattimassiliensis 15908.</title>
        <authorList>
            <consortium name="The Broad Institute Genome Sequencing Platform"/>
            <consortium name="The Broad Institute Genome Sequencing Center for Infectious Disease"/>
            <person name="Feldgarden M."/>
            <person name="Kirby J."/>
            <person name="Kosoy M."/>
            <person name="Birtles R."/>
            <person name="Probert W.S."/>
            <person name="Chiaraviglio L."/>
            <person name="Young S.K."/>
            <person name="Zeng Q."/>
            <person name="Gargeya S."/>
            <person name="Fitzgerald M."/>
            <person name="Haas B."/>
            <person name="Abouelleil A."/>
            <person name="Alvarado L."/>
            <person name="Arachchi H.M."/>
            <person name="Berlin A."/>
            <person name="Chapman S.B."/>
            <person name="Gearin G."/>
            <person name="Goldberg J."/>
            <person name="Griggs A."/>
            <person name="Gujja S."/>
            <person name="Hansen M."/>
            <person name="Heiman D."/>
            <person name="Howarth C."/>
            <person name="Larimer J."/>
            <person name="Lui A."/>
            <person name="MacDonald P.J.P."/>
            <person name="McCowen C."/>
            <person name="Montmayeur A."/>
            <person name="Murphy C."/>
            <person name="Neiman D."/>
            <person name="Pearson M."/>
            <person name="Priest M."/>
            <person name="Roberts A."/>
            <person name="Saif S."/>
            <person name="Shea T."/>
            <person name="Sisk P."/>
            <person name="Stolte C."/>
            <person name="Sykes S."/>
            <person name="Wortman J."/>
            <person name="Nusbaum C."/>
            <person name="Birren B."/>
        </authorList>
    </citation>
    <scope>NUCLEOTIDE SEQUENCE [LARGE SCALE GENOMIC DNA]</scope>
    <source>
        <strain evidence="1 2">15908</strain>
    </source>
</reference>
<name>J0ZC41_9HYPH</name>
<comment type="caution">
    <text evidence="1">The sequence shown here is derived from an EMBL/GenBank/DDBJ whole genome shotgun (WGS) entry which is preliminary data.</text>
</comment>
<sequence length="43" mass="5379">MFYRYKLYRLRLKAQELYDFYSHIQINFSLEILSFILNKNSAK</sequence>
<evidence type="ECO:0000313" key="1">
    <source>
        <dbReference type="EMBL" id="EJF85463.1"/>
    </source>
</evidence>